<evidence type="ECO:0000313" key="2">
    <source>
        <dbReference type="Proteomes" id="UP000295325"/>
    </source>
</evidence>
<comment type="caution">
    <text evidence="1">The sequence shown here is derived from an EMBL/GenBank/DDBJ whole genome shotgun (WGS) entry which is preliminary data.</text>
</comment>
<dbReference type="Pfam" id="PF11367">
    <property type="entry name" value="Tail_completion_gp17"/>
    <property type="match status" value="1"/>
</dbReference>
<protein>
    <recommendedName>
        <fullName evidence="3">DUF3168 domain-containing protein</fullName>
    </recommendedName>
</protein>
<sequence length="121" mass="13846">MINIKPLILSALETISGIAQICKDFPKDFAKMPTITYKIEDNSTHTRVDGKEVLSNIRFQIDVWAERASEGSAICSKVDEIFSGMGFERNFYQDIEDGELNHSIMKYHGIVDSEMKYVYQE</sequence>
<accession>A0A4V3ETP3</accession>
<evidence type="ECO:0008006" key="3">
    <source>
        <dbReference type="Google" id="ProtNLM"/>
    </source>
</evidence>
<name>A0A4V3ETP3_9CLOT</name>
<proteinExistence type="predicted"/>
<dbReference type="RefSeq" id="WP_133627072.1">
    <property type="nucleotide sequence ID" value="NZ_SOAZ01000002.1"/>
</dbReference>
<reference evidence="1 2" key="1">
    <citation type="submission" date="2019-03" db="EMBL/GenBank/DDBJ databases">
        <title>Genomic Encyclopedia of Type Strains, Phase IV (KMG-IV): sequencing the most valuable type-strain genomes for metagenomic binning, comparative biology and taxonomic classification.</title>
        <authorList>
            <person name="Goeker M."/>
        </authorList>
    </citation>
    <scope>NUCLEOTIDE SEQUENCE [LARGE SCALE GENOMIC DNA]</scope>
    <source>
        <strain evidence="1 2">DSM 24455</strain>
    </source>
</reference>
<evidence type="ECO:0000313" key="1">
    <source>
        <dbReference type="EMBL" id="TDT63425.1"/>
    </source>
</evidence>
<dbReference type="Proteomes" id="UP000295325">
    <property type="component" value="Unassembled WGS sequence"/>
</dbReference>
<dbReference type="OrthoDB" id="2454603at2"/>
<organism evidence="1 2">
    <name type="scientific">Fonticella tunisiensis</name>
    <dbReference type="NCBI Taxonomy" id="1096341"/>
    <lineage>
        <taxon>Bacteria</taxon>
        <taxon>Bacillati</taxon>
        <taxon>Bacillota</taxon>
        <taxon>Clostridia</taxon>
        <taxon>Eubacteriales</taxon>
        <taxon>Clostridiaceae</taxon>
        <taxon>Fonticella</taxon>
    </lineage>
</organism>
<dbReference type="AlphaFoldDB" id="A0A4V3ETP3"/>
<dbReference type="InterPro" id="IPR021508">
    <property type="entry name" value="Gp17-like"/>
</dbReference>
<keyword evidence="2" id="KW-1185">Reference proteome</keyword>
<gene>
    <name evidence="1" type="ORF">EDD71_102187</name>
</gene>
<dbReference type="EMBL" id="SOAZ01000002">
    <property type="protein sequence ID" value="TDT63425.1"/>
    <property type="molecule type" value="Genomic_DNA"/>
</dbReference>